<accession>A0ABQ5HBD4</accession>
<dbReference type="Gene3D" id="3.10.10.10">
    <property type="entry name" value="HIV Type 1 Reverse Transcriptase, subunit A, domain 1"/>
    <property type="match status" value="1"/>
</dbReference>
<dbReference type="PANTHER" id="PTHR15503:SF45">
    <property type="entry name" value="RNA-DIRECTED DNA POLYMERASE HOMOLOG"/>
    <property type="match status" value="1"/>
</dbReference>
<evidence type="ECO:0000313" key="2">
    <source>
        <dbReference type="Proteomes" id="UP001151760"/>
    </source>
</evidence>
<evidence type="ECO:0000313" key="1">
    <source>
        <dbReference type="EMBL" id="GJT84749.1"/>
    </source>
</evidence>
<dbReference type="PANTHER" id="PTHR15503">
    <property type="entry name" value="LDOC1 RELATED"/>
    <property type="match status" value="1"/>
</dbReference>
<sequence>MDWLSQNKAVIVCHEKVVEIPLIGGEILRVQGERTLGVAKALMNAKVDELKVGDISVVRDFVDVFPEDLSGLPPQRQVEFRIDLIPGATPVAKSPYRLAPSEMQELPEQLQELQDKVLELLRKEKLYAKFTKSEAVKNWEVPTTPSEI</sequence>
<dbReference type="Proteomes" id="UP001151760">
    <property type="component" value="Unassembled WGS sequence"/>
</dbReference>
<gene>
    <name evidence="1" type="ORF">Tco_1066466</name>
</gene>
<proteinExistence type="predicted"/>
<comment type="caution">
    <text evidence="1">The sequence shown here is derived from an EMBL/GenBank/DDBJ whole genome shotgun (WGS) entry which is preliminary data.</text>
</comment>
<dbReference type="EMBL" id="BQNB010019385">
    <property type="protein sequence ID" value="GJT84749.1"/>
    <property type="molecule type" value="Genomic_DNA"/>
</dbReference>
<keyword evidence="2" id="KW-1185">Reference proteome</keyword>
<name>A0ABQ5HBD4_9ASTR</name>
<evidence type="ECO:0008006" key="3">
    <source>
        <dbReference type="Google" id="ProtNLM"/>
    </source>
</evidence>
<dbReference type="InterPro" id="IPR043502">
    <property type="entry name" value="DNA/RNA_pol_sf"/>
</dbReference>
<organism evidence="1 2">
    <name type="scientific">Tanacetum coccineum</name>
    <dbReference type="NCBI Taxonomy" id="301880"/>
    <lineage>
        <taxon>Eukaryota</taxon>
        <taxon>Viridiplantae</taxon>
        <taxon>Streptophyta</taxon>
        <taxon>Embryophyta</taxon>
        <taxon>Tracheophyta</taxon>
        <taxon>Spermatophyta</taxon>
        <taxon>Magnoliopsida</taxon>
        <taxon>eudicotyledons</taxon>
        <taxon>Gunneridae</taxon>
        <taxon>Pentapetalae</taxon>
        <taxon>asterids</taxon>
        <taxon>campanulids</taxon>
        <taxon>Asterales</taxon>
        <taxon>Asteraceae</taxon>
        <taxon>Asteroideae</taxon>
        <taxon>Anthemideae</taxon>
        <taxon>Anthemidinae</taxon>
        <taxon>Tanacetum</taxon>
    </lineage>
</organism>
<protein>
    <recommendedName>
        <fullName evidence="3">Reverse transcriptase domain-containing protein</fullName>
    </recommendedName>
</protein>
<dbReference type="SUPFAM" id="SSF56672">
    <property type="entry name" value="DNA/RNA polymerases"/>
    <property type="match status" value="1"/>
</dbReference>
<dbReference type="InterPro" id="IPR032567">
    <property type="entry name" value="RTL1-rel"/>
</dbReference>
<reference evidence="1" key="1">
    <citation type="journal article" date="2022" name="Int. J. Mol. Sci.">
        <title>Draft Genome of Tanacetum Coccineum: Genomic Comparison of Closely Related Tanacetum-Family Plants.</title>
        <authorList>
            <person name="Yamashiro T."/>
            <person name="Shiraishi A."/>
            <person name="Nakayama K."/>
            <person name="Satake H."/>
        </authorList>
    </citation>
    <scope>NUCLEOTIDE SEQUENCE</scope>
</reference>
<reference evidence="1" key="2">
    <citation type="submission" date="2022-01" db="EMBL/GenBank/DDBJ databases">
        <authorList>
            <person name="Yamashiro T."/>
            <person name="Shiraishi A."/>
            <person name="Satake H."/>
            <person name="Nakayama K."/>
        </authorList>
    </citation>
    <scope>NUCLEOTIDE SEQUENCE</scope>
</reference>